<gene>
    <name evidence="6" type="ORF">OUZ56_006351</name>
</gene>
<dbReference type="PANTHER" id="PTHR24300:SF403">
    <property type="entry name" value="CYTOCHROME P450 306A1"/>
    <property type="match status" value="1"/>
</dbReference>
<dbReference type="Gene3D" id="1.10.630.10">
    <property type="entry name" value="Cytochrome P450"/>
    <property type="match status" value="1"/>
</dbReference>
<organism evidence="6 7">
    <name type="scientific">Daphnia magna</name>
    <dbReference type="NCBI Taxonomy" id="35525"/>
    <lineage>
        <taxon>Eukaryota</taxon>
        <taxon>Metazoa</taxon>
        <taxon>Ecdysozoa</taxon>
        <taxon>Arthropoda</taxon>
        <taxon>Crustacea</taxon>
        <taxon>Branchiopoda</taxon>
        <taxon>Diplostraca</taxon>
        <taxon>Cladocera</taxon>
        <taxon>Anomopoda</taxon>
        <taxon>Daphniidae</taxon>
        <taxon>Daphnia</taxon>
    </lineage>
</organism>
<reference evidence="6 7" key="1">
    <citation type="journal article" date="2023" name="Nucleic Acids Res.">
        <title>The hologenome of Daphnia magna reveals possible DNA methylation and microbiome-mediated evolution of the host genome.</title>
        <authorList>
            <person name="Chaturvedi A."/>
            <person name="Li X."/>
            <person name="Dhandapani V."/>
            <person name="Marshall H."/>
            <person name="Kissane S."/>
            <person name="Cuenca-Cambronero M."/>
            <person name="Asole G."/>
            <person name="Calvet F."/>
            <person name="Ruiz-Romero M."/>
            <person name="Marangio P."/>
            <person name="Guigo R."/>
            <person name="Rago D."/>
            <person name="Mirbahai L."/>
            <person name="Eastwood N."/>
            <person name="Colbourne J.K."/>
            <person name="Zhou J."/>
            <person name="Mallon E."/>
            <person name="Orsini L."/>
        </authorList>
    </citation>
    <scope>NUCLEOTIDE SEQUENCE [LARGE SCALE GENOMIC DNA]</scope>
    <source>
        <strain evidence="6">LRV0_1</strain>
    </source>
</reference>
<name>A0ABQ9YVG1_9CRUS</name>
<evidence type="ECO:0000256" key="4">
    <source>
        <dbReference type="ARBA" id="ARBA00023033"/>
    </source>
</evidence>
<evidence type="ECO:0000256" key="1">
    <source>
        <dbReference type="ARBA" id="ARBA00010617"/>
    </source>
</evidence>
<keyword evidence="5" id="KW-0812">Transmembrane</keyword>
<keyword evidence="4" id="KW-0560">Oxidoreductase</keyword>
<keyword evidence="2" id="KW-0479">Metal-binding</keyword>
<comment type="caution">
    <text evidence="6">The sequence shown here is derived from an EMBL/GenBank/DDBJ whole genome shotgun (WGS) entry which is preliminary data.</text>
</comment>
<dbReference type="EMBL" id="JAOYFB010000001">
    <property type="protein sequence ID" value="KAK4004621.1"/>
    <property type="molecule type" value="Genomic_DNA"/>
</dbReference>
<keyword evidence="5" id="KW-0472">Membrane</keyword>
<protein>
    <recommendedName>
        <fullName evidence="8">Cytochrome P450 306a1</fullName>
    </recommendedName>
</protein>
<comment type="similarity">
    <text evidence="1">Belongs to the cytochrome P450 family.</text>
</comment>
<dbReference type="InterPro" id="IPR036396">
    <property type="entry name" value="Cyt_P450_sf"/>
</dbReference>
<evidence type="ECO:0008006" key="8">
    <source>
        <dbReference type="Google" id="ProtNLM"/>
    </source>
</evidence>
<proteinExistence type="inferred from homology"/>
<accession>A0ABQ9YVG1</accession>
<keyword evidence="4" id="KW-0503">Monooxygenase</keyword>
<evidence type="ECO:0000256" key="5">
    <source>
        <dbReference type="SAM" id="Phobius"/>
    </source>
</evidence>
<dbReference type="InterPro" id="IPR050182">
    <property type="entry name" value="Cytochrome_P450_fam2"/>
</dbReference>
<dbReference type="Proteomes" id="UP001234178">
    <property type="component" value="Unassembled WGS sequence"/>
</dbReference>
<keyword evidence="7" id="KW-1185">Reference proteome</keyword>
<evidence type="ECO:0000313" key="7">
    <source>
        <dbReference type="Proteomes" id="UP001234178"/>
    </source>
</evidence>
<dbReference type="PRINTS" id="PR00385">
    <property type="entry name" value="P450"/>
</dbReference>
<dbReference type="InterPro" id="IPR002401">
    <property type="entry name" value="Cyt_P450_E_grp-I"/>
</dbReference>
<keyword evidence="3" id="KW-0408">Iron</keyword>
<sequence length="586" mass="66625">MVVARSPYPNVEDIRDVSFLFSPCKLKREKNRHVDRSSGKKKKKKEGRREACSDDMWVWLCLSSLLLGLVALLWLRDAAKQQHLPPGPVGLPFLGYLPWINSVAPYETFARLSHRYGRIYSLRLGNMLAIFVTDPQLVRQAFSRPVFSGRAPLYLTHGIMKGHGLICAEGDSWREHRRFVINVMKQLGMAGRQGASLMESRVMDRVLEFVDGLKSKVSSTSGVDLVPGLRHCIGNIINGVVFGRTYAADDPTWIWLQHLLDEGVKQVAVAGPINFLAVLRFLPRYRNIMSFIIDGQVATHRHYQEIIDDHERQLNQLADNQESSHGYTDVIEAYLIEMSRRRRANEAAGTFTITQLYHVLADMFGAGTDTALTTIKWIILYVILYPDVQTQIHEEIDRVVGEDGKRAGTLCYATDAQRMPWTEAVICEVQRIKTILPLGVPHGTLDDCELAGYRIPKGAMVVPVWWAMNLDPTLWSDPLQFRPERFLVRASHGEWTLIKPDHFLPFQSGRRMCIGDELGKTIIFLFTVTLLQRFRLTFPPQFEDYQPVIAPDGKRTDEMPRPDYGFTLVPHPYPVALHPRSPPTTG</sequence>
<dbReference type="InterPro" id="IPR001128">
    <property type="entry name" value="Cyt_P450"/>
</dbReference>
<evidence type="ECO:0000256" key="3">
    <source>
        <dbReference type="ARBA" id="ARBA00023004"/>
    </source>
</evidence>
<dbReference type="Pfam" id="PF00067">
    <property type="entry name" value="p450"/>
    <property type="match status" value="1"/>
</dbReference>
<keyword evidence="5" id="KW-1133">Transmembrane helix</keyword>
<evidence type="ECO:0000256" key="2">
    <source>
        <dbReference type="ARBA" id="ARBA00022723"/>
    </source>
</evidence>
<feature type="transmembrane region" description="Helical" evidence="5">
    <location>
        <begin position="56"/>
        <end position="75"/>
    </location>
</feature>
<dbReference type="SUPFAM" id="SSF48264">
    <property type="entry name" value="Cytochrome P450"/>
    <property type="match status" value="1"/>
</dbReference>
<dbReference type="PANTHER" id="PTHR24300">
    <property type="entry name" value="CYTOCHROME P450 508A4-RELATED"/>
    <property type="match status" value="1"/>
</dbReference>
<dbReference type="PRINTS" id="PR00463">
    <property type="entry name" value="EP450I"/>
</dbReference>
<evidence type="ECO:0000313" key="6">
    <source>
        <dbReference type="EMBL" id="KAK4004621.1"/>
    </source>
</evidence>